<dbReference type="EMBL" id="JASJEV010000015">
    <property type="protein sequence ID" value="MDJ1160012.1"/>
    <property type="molecule type" value="Genomic_DNA"/>
</dbReference>
<accession>A0ABT7AM38</accession>
<evidence type="ECO:0000259" key="2">
    <source>
        <dbReference type="Pfam" id="PF06568"/>
    </source>
</evidence>
<evidence type="ECO:0000313" key="4">
    <source>
        <dbReference type="Proteomes" id="UP001321492"/>
    </source>
</evidence>
<comment type="caution">
    <text evidence="3">The sequence shown here is derived from an EMBL/GenBank/DDBJ whole genome shotgun (WGS) entry which is preliminary data.</text>
</comment>
<feature type="compositionally biased region" description="Low complexity" evidence="1">
    <location>
        <begin position="89"/>
        <end position="104"/>
    </location>
</feature>
<reference evidence="3 4" key="1">
    <citation type="submission" date="2023-05" db="EMBL/GenBank/DDBJ databases">
        <title>Chelatococcus sp. nov., a moderately thermophilic bacterium isolated from hot spring microbial mat.</title>
        <authorList>
            <person name="Hu C.-J."/>
            <person name="Li W.-J."/>
        </authorList>
    </citation>
    <scope>NUCLEOTIDE SEQUENCE [LARGE SCALE GENOMIC DNA]</scope>
    <source>
        <strain evidence="3 4">SYSU G07232</strain>
    </source>
</reference>
<sequence length="104" mass="11535">MRRSLRSFLRLWRAWRNRLAVRNLAEFDDRTLKDIGLTRSDVDGALAEPLFRDPSIALALKVHDQQAAARRLAADGLRTVAVSRPQQRPATGRCRAGAPAACAS</sequence>
<name>A0ABT7AM38_9HYPH</name>
<gene>
    <name evidence="3" type="ORF">QNA08_17500</name>
</gene>
<proteinExistence type="predicted"/>
<protein>
    <submittedName>
        <fullName evidence="3">DUF1127 domain-containing protein</fullName>
    </submittedName>
</protein>
<dbReference type="RefSeq" id="WP_283742012.1">
    <property type="nucleotide sequence ID" value="NZ_JASJEV010000015.1"/>
</dbReference>
<feature type="region of interest" description="Disordered" evidence="1">
    <location>
        <begin position="84"/>
        <end position="104"/>
    </location>
</feature>
<dbReference type="InterPro" id="IPR009506">
    <property type="entry name" value="YjiS-like"/>
</dbReference>
<keyword evidence="4" id="KW-1185">Reference proteome</keyword>
<feature type="domain" description="YjiS-like" evidence="2">
    <location>
        <begin position="10"/>
        <end position="42"/>
    </location>
</feature>
<evidence type="ECO:0000313" key="3">
    <source>
        <dbReference type="EMBL" id="MDJ1160012.1"/>
    </source>
</evidence>
<evidence type="ECO:0000256" key="1">
    <source>
        <dbReference type="SAM" id="MobiDB-lite"/>
    </source>
</evidence>
<dbReference type="Pfam" id="PF06568">
    <property type="entry name" value="YjiS-like"/>
    <property type="match status" value="1"/>
</dbReference>
<dbReference type="Proteomes" id="UP001321492">
    <property type="component" value="Unassembled WGS sequence"/>
</dbReference>
<organism evidence="3 4">
    <name type="scientific">Chelatococcus albus</name>
    <dbReference type="NCBI Taxonomy" id="3047466"/>
    <lineage>
        <taxon>Bacteria</taxon>
        <taxon>Pseudomonadati</taxon>
        <taxon>Pseudomonadota</taxon>
        <taxon>Alphaproteobacteria</taxon>
        <taxon>Hyphomicrobiales</taxon>
        <taxon>Chelatococcaceae</taxon>
        <taxon>Chelatococcus</taxon>
    </lineage>
</organism>